<evidence type="ECO:0000256" key="1">
    <source>
        <dbReference type="ARBA" id="ARBA00004202"/>
    </source>
</evidence>
<proteinExistence type="inferred from homology"/>
<dbReference type="InterPro" id="IPR007554">
    <property type="entry name" value="Glycerophosphate_synth"/>
</dbReference>
<keyword evidence="3" id="KW-1003">Cell membrane</keyword>
<dbReference type="GO" id="GO:0047355">
    <property type="term" value="F:CDP-glycerol glycerophosphotransferase activity"/>
    <property type="evidence" value="ECO:0007669"/>
    <property type="project" value="InterPro"/>
</dbReference>
<reference evidence="7 8" key="1">
    <citation type="submission" date="2016-10" db="EMBL/GenBank/DDBJ databases">
        <authorList>
            <person name="de Groot N.N."/>
        </authorList>
    </citation>
    <scope>NUCLEOTIDE SEQUENCE [LARGE SCALE GENOMIC DNA]</scope>
    <source>
        <strain evidence="7 8">IBRC-M 10780</strain>
    </source>
</reference>
<name>A0A1I0A1J9_9BACI</name>
<gene>
    <name evidence="7" type="ORF">SAMN05216389_10329</name>
</gene>
<keyword evidence="8" id="KW-1185">Reference proteome</keyword>
<accession>A0A1I0A1J9</accession>
<dbReference type="InterPro" id="IPR043149">
    <property type="entry name" value="TagF_N"/>
</dbReference>
<dbReference type="Pfam" id="PF04464">
    <property type="entry name" value="Glyphos_transf"/>
    <property type="match status" value="1"/>
</dbReference>
<evidence type="ECO:0000256" key="3">
    <source>
        <dbReference type="ARBA" id="ARBA00022475"/>
    </source>
</evidence>
<dbReference type="GO" id="GO:0019350">
    <property type="term" value="P:teichoic acid biosynthetic process"/>
    <property type="evidence" value="ECO:0007669"/>
    <property type="project" value="UniProtKB-KW"/>
</dbReference>
<evidence type="ECO:0000256" key="6">
    <source>
        <dbReference type="ARBA" id="ARBA00023136"/>
    </source>
</evidence>
<evidence type="ECO:0000256" key="5">
    <source>
        <dbReference type="ARBA" id="ARBA00022944"/>
    </source>
</evidence>
<dbReference type="AlphaFoldDB" id="A0A1I0A1J9"/>
<comment type="similarity">
    <text evidence="2">Belongs to the CDP-glycerol glycerophosphotransferase family.</text>
</comment>
<evidence type="ECO:0000256" key="2">
    <source>
        <dbReference type="ARBA" id="ARBA00010488"/>
    </source>
</evidence>
<evidence type="ECO:0000256" key="4">
    <source>
        <dbReference type="ARBA" id="ARBA00022679"/>
    </source>
</evidence>
<keyword evidence="6" id="KW-0472">Membrane</keyword>
<evidence type="ECO:0000313" key="7">
    <source>
        <dbReference type="EMBL" id="SES87994.1"/>
    </source>
</evidence>
<comment type="subcellular location">
    <subcellularLocation>
        <location evidence="1">Cell membrane</location>
        <topology evidence="1">Peripheral membrane protein</topology>
    </subcellularLocation>
</comment>
<dbReference type="InterPro" id="IPR051612">
    <property type="entry name" value="Teichoic_Acid_Biosynth"/>
</dbReference>
<dbReference type="InterPro" id="IPR043148">
    <property type="entry name" value="TagF_C"/>
</dbReference>
<dbReference type="SUPFAM" id="SSF53756">
    <property type="entry name" value="UDP-Glycosyltransferase/glycogen phosphorylase"/>
    <property type="match status" value="1"/>
</dbReference>
<dbReference type="Gene3D" id="3.40.50.12580">
    <property type="match status" value="1"/>
</dbReference>
<dbReference type="Gene3D" id="3.40.50.11820">
    <property type="match status" value="1"/>
</dbReference>
<dbReference type="PANTHER" id="PTHR37316:SF3">
    <property type="entry name" value="TEICHOIC ACID GLYCEROL-PHOSPHATE TRANSFERASE"/>
    <property type="match status" value="1"/>
</dbReference>
<dbReference type="Proteomes" id="UP000198618">
    <property type="component" value="Unassembled WGS sequence"/>
</dbReference>
<dbReference type="EMBL" id="FOHE01000003">
    <property type="protein sequence ID" value="SES87994.1"/>
    <property type="molecule type" value="Genomic_DNA"/>
</dbReference>
<dbReference type="STRING" id="930131.SAMN05216389_10329"/>
<sequence>MNKKKMKKKLKRFVKRTYKRAFRIISKLPRKKGLVVFESFHGKQFSDNPRAIFEYMKENHPEYKLYWSVDRRFTNLFDESGVMYVKRWSIKWLFVMGRANYWVMNSRLPLWIPKPEGTIYLQTWHGTPLKKLGVDIEDVKMPGTNTEKYKRNFLRASQKWDYLVSPNEYASEIFKRAFGFENTVLETGYPRNDFLINENKEETRSSIKEALGIPTEKKVILYAPTWRDNQFYGKGRYRFNLQLDLQKMQESFGDDYVIVLRLHYLVAENLDIREFEGFVYDCSKYRDIRDLYLISDLLITDYSSVFFDFAILKRPIIFYVYDIEDYRDNIRGFYYNFEEEAPGPLVKSTDEIIEVIHHTEKENYELPEALEQFHQRFCYLEDGNASERVVEHVFN</sequence>
<organism evidence="7 8">
    <name type="scientific">Oceanobacillus limi</name>
    <dbReference type="NCBI Taxonomy" id="930131"/>
    <lineage>
        <taxon>Bacteria</taxon>
        <taxon>Bacillati</taxon>
        <taxon>Bacillota</taxon>
        <taxon>Bacilli</taxon>
        <taxon>Bacillales</taxon>
        <taxon>Bacillaceae</taxon>
        <taxon>Oceanobacillus</taxon>
    </lineage>
</organism>
<evidence type="ECO:0000313" key="8">
    <source>
        <dbReference type="Proteomes" id="UP000198618"/>
    </source>
</evidence>
<dbReference type="GO" id="GO:0005886">
    <property type="term" value="C:plasma membrane"/>
    <property type="evidence" value="ECO:0007669"/>
    <property type="project" value="UniProtKB-SubCell"/>
</dbReference>
<keyword evidence="5" id="KW-0777">Teichoic acid biosynthesis</keyword>
<protein>
    <submittedName>
        <fullName evidence="7">CDP-glycerol glycerophosphotransferase</fullName>
    </submittedName>
</protein>
<dbReference type="PANTHER" id="PTHR37316">
    <property type="entry name" value="TEICHOIC ACID GLYCEROL-PHOSPHATE PRIMASE"/>
    <property type="match status" value="1"/>
</dbReference>
<keyword evidence="4 7" id="KW-0808">Transferase</keyword>